<evidence type="ECO:0000313" key="3">
    <source>
        <dbReference type="Proteomes" id="UP000587524"/>
    </source>
</evidence>
<dbReference type="EMBL" id="JACJHZ010000045">
    <property type="protein sequence ID" value="MBA9023999.1"/>
    <property type="molecule type" value="Genomic_DNA"/>
</dbReference>
<sequence length="116" mass="13011">MLVLALGCRLGFAADTTPLAHAQVQSAVLMNGNSLVHKTDHAERQFCWCAQAHCSWAGTPVEKAPLMWLATVWLPISKTEQTFRSLTRPRLERPPQRKLFPPTSIPPRTDLVVRLQ</sequence>
<organism evidence="2 3">
    <name type="scientific">Aminobacter ciceronei</name>
    <dbReference type="NCBI Taxonomy" id="150723"/>
    <lineage>
        <taxon>Bacteria</taxon>
        <taxon>Pseudomonadati</taxon>
        <taxon>Pseudomonadota</taxon>
        <taxon>Alphaproteobacteria</taxon>
        <taxon>Hyphomicrobiales</taxon>
        <taxon>Phyllobacteriaceae</taxon>
        <taxon>Aminobacter</taxon>
    </lineage>
</organism>
<gene>
    <name evidence="2" type="ORF">HNQ97_006034</name>
</gene>
<comment type="caution">
    <text evidence="2">The sequence shown here is derived from an EMBL/GenBank/DDBJ whole genome shotgun (WGS) entry which is preliminary data.</text>
</comment>
<keyword evidence="3" id="KW-1185">Reference proteome</keyword>
<proteinExistence type="predicted"/>
<feature type="region of interest" description="Disordered" evidence="1">
    <location>
        <begin position="85"/>
        <end position="106"/>
    </location>
</feature>
<dbReference type="Proteomes" id="UP000587524">
    <property type="component" value="Unassembled WGS sequence"/>
</dbReference>
<reference evidence="2 3" key="1">
    <citation type="submission" date="2020-08" db="EMBL/GenBank/DDBJ databases">
        <title>Genomic Encyclopedia of Type Strains, Phase IV (KMG-IV): sequencing the most valuable type-strain genomes for metagenomic binning, comparative biology and taxonomic classification.</title>
        <authorList>
            <person name="Goeker M."/>
        </authorList>
    </citation>
    <scope>NUCLEOTIDE SEQUENCE [LARGE SCALE GENOMIC DNA]</scope>
    <source>
        <strain evidence="2 3">DSM 17455</strain>
    </source>
</reference>
<accession>A0ABR6CG32</accession>
<protein>
    <submittedName>
        <fullName evidence="2">Uncharacterized protein</fullName>
    </submittedName>
</protein>
<evidence type="ECO:0000256" key="1">
    <source>
        <dbReference type="SAM" id="MobiDB-lite"/>
    </source>
</evidence>
<name>A0ABR6CG32_9HYPH</name>
<evidence type="ECO:0000313" key="2">
    <source>
        <dbReference type="EMBL" id="MBA9023999.1"/>
    </source>
</evidence>